<reference evidence="1 2" key="1">
    <citation type="submission" date="2018-04" db="EMBL/GenBank/DDBJ databases">
        <title>Genomic Encyclopedia of Archaeal and Bacterial Type Strains, Phase II (KMG-II): from individual species to whole genera.</title>
        <authorList>
            <person name="Goeker M."/>
        </authorList>
    </citation>
    <scope>NUCLEOTIDE SEQUENCE [LARGE SCALE GENOMIC DNA]</scope>
    <source>
        <strain evidence="1 2">DSM 5822</strain>
    </source>
</reference>
<name>A0A2T5J0W5_9GAMM</name>
<comment type="caution">
    <text evidence="1">The sequence shown here is derived from an EMBL/GenBank/DDBJ whole genome shotgun (WGS) entry which is preliminary data.</text>
</comment>
<sequence length="69" mass="8273">MSNINRSHYPELNHILWDIHQKFIPAQLAFVFYEKRWAYISQQKLLPKEKKLIARLTKEFGQGVFMPAI</sequence>
<dbReference type="Proteomes" id="UP000244223">
    <property type="component" value="Unassembled WGS sequence"/>
</dbReference>
<keyword evidence="2" id="KW-1185">Reference proteome</keyword>
<organism evidence="1 2">
    <name type="scientific">Agitococcus lubricus</name>
    <dbReference type="NCBI Taxonomy" id="1077255"/>
    <lineage>
        <taxon>Bacteria</taxon>
        <taxon>Pseudomonadati</taxon>
        <taxon>Pseudomonadota</taxon>
        <taxon>Gammaproteobacteria</taxon>
        <taxon>Moraxellales</taxon>
        <taxon>Moraxellaceae</taxon>
        <taxon>Agitococcus</taxon>
    </lineage>
</organism>
<evidence type="ECO:0000313" key="2">
    <source>
        <dbReference type="Proteomes" id="UP000244223"/>
    </source>
</evidence>
<dbReference type="AlphaFoldDB" id="A0A2T5J0W5"/>
<dbReference type="EMBL" id="QAON01000004">
    <property type="protein sequence ID" value="PTQ89974.1"/>
    <property type="molecule type" value="Genomic_DNA"/>
</dbReference>
<dbReference type="RefSeq" id="WP_107864981.1">
    <property type="nucleotide sequence ID" value="NZ_QAON01000004.1"/>
</dbReference>
<accession>A0A2T5J0W5</accession>
<evidence type="ECO:0000313" key="1">
    <source>
        <dbReference type="EMBL" id="PTQ89974.1"/>
    </source>
</evidence>
<gene>
    <name evidence="1" type="ORF">C8N29_10412</name>
</gene>
<dbReference type="OrthoDB" id="6168669at2"/>
<protein>
    <submittedName>
        <fullName evidence="1">Uncharacterized protein</fullName>
    </submittedName>
</protein>
<proteinExistence type="predicted"/>